<reference evidence="2" key="1">
    <citation type="submission" date="2017-04" db="EMBL/GenBank/DDBJ databases">
        <title>Complete Genome Sequences of Twelve Strains of a Stable Defined Moderately Diverse Mouse Microbiota 2 (sDMDMm2).</title>
        <authorList>
            <person name="Uchimura Y."/>
            <person name="Wyss M."/>
            <person name="Brugiroux S."/>
            <person name="Limenitakis J.P."/>
            <person name="Stecher B."/>
            <person name="McCoy K.D."/>
            <person name="Macpherson A.J."/>
        </authorList>
    </citation>
    <scope>NUCLEOTIDE SEQUENCE</scope>
    <source>
        <strain evidence="2">YL58</strain>
    </source>
</reference>
<feature type="transmembrane region" description="Helical" evidence="1">
    <location>
        <begin position="92"/>
        <end position="113"/>
    </location>
</feature>
<gene>
    <name evidence="2" type="ORF">A4V09_20610</name>
</gene>
<keyword evidence="3" id="KW-1185">Reference proteome</keyword>
<keyword evidence="1" id="KW-1133">Transmembrane helix</keyword>
<feature type="transmembrane region" description="Helical" evidence="1">
    <location>
        <begin position="6"/>
        <end position="39"/>
    </location>
</feature>
<dbReference type="EMBL" id="CP015405">
    <property type="protein sequence ID" value="ANU77925.1"/>
    <property type="molecule type" value="Genomic_DNA"/>
</dbReference>
<proteinExistence type="predicted"/>
<name>A0A1C7IEB9_9FIRM</name>
<dbReference type="KEGG" id="byl:A4V09_20610"/>
<keyword evidence="1" id="KW-0472">Membrane</keyword>
<evidence type="ECO:0000313" key="3">
    <source>
        <dbReference type="Proteomes" id="UP000092574"/>
    </source>
</evidence>
<dbReference type="Gene3D" id="1.10.1760.20">
    <property type="match status" value="1"/>
</dbReference>
<dbReference type="RefSeq" id="WP_065544020.1">
    <property type="nucleotide sequence ID" value="NZ_CP015405.2"/>
</dbReference>
<organism evidence="2 3">
    <name type="scientific">Blautia pseudococcoides</name>
    <dbReference type="NCBI Taxonomy" id="1796616"/>
    <lineage>
        <taxon>Bacteria</taxon>
        <taxon>Bacillati</taxon>
        <taxon>Bacillota</taxon>
        <taxon>Clostridia</taxon>
        <taxon>Lachnospirales</taxon>
        <taxon>Lachnospiraceae</taxon>
        <taxon>Blautia</taxon>
    </lineage>
</organism>
<evidence type="ECO:0000313" key="2">
    <source>
        <dbReference type="EMBL" id="ANU77925.1"/>
    </source>
</evidence>
<dbReference type="AlphaFoldDB" id="A0A1C7IEB9"/>
<dbReference type="STRING" id="1796616.A4V09_20610"/>
<evidence type="ECO:0008006" key="4">
    <source>
        <dbReference type="Google" id="ProtNLM"/>
    </source>
</evidence>
<protein>
    <recommendedName>
        <fullName evidence="4">Energy-coupling factor transport system substrate-specific component</fullName>
    </recommendedName>
</protein>
<keyword evidence="1" id="KW-0812">Transmembrane</keyword>
<evidence type="ECO:0000256" key="1">
    <source>
        <dbReference type="SAM" id="Phobius"/>
    </source>
</evidence>
<accession>A0A1C7IEB9</accession>
<dbReference type="Proteomes" id="UP000092574">
    <property type="component" value="Chromosome"/>
</dbReference>
<dbReference type="OrthoDB" id="5198189at2"/>
<sequence length="171" mass="19296">MKTRSLVILAMLTAILFAGQVCMAVFPNIEIVTLLVILYTQVYRKRVFFIIYAFALLEGVFYGFGIWWFNYLYIWSILALIVMFVRSESPVVWSIISGAYGLAFGFLCSLPYFMSGGLGGGMAYWVSGMYFDVVHCVANVIICLALYKPLHFILRKLEHVPANVSAGAQMR</sequence>
<feature type="transmembrane region" description="Helical" evidence="1">
    <location>
        <begin position="125"/>
        <end position="147"/>
    </location>
</feature>
<feature type="transmembrane region" description="Helical" evidence="1">
    <location>
        <begin position="46"/>
        <end position="62"/>
    </location>
</feature>